<dbReference type="InterPro" id="IPR003593">
    <property type="entry name" value="AAA+_ATPase"/>
</dbReference>
<dbReference type="GO" id="GO:0006260">
    <property type="term" value="P:DNA replication"/>
    <property type="evidence" value="ECO:0007669"/>
    <property type="project" value="TreeGrafter"/>
</dbReference>
<evidence type="ECO:0000313" key="5">
    <source>
        <dbReference type="EMBL" id="MCZ3668486.1"/>
    </source>
</evidence>
<dbReference type="EMBL" id="JAKHPH010000062">
    <property type="protein sequence ID" value="MCZ3668486.1"/>
    <property type="molecule type" value="Genomic_DNA"/>
</dbReference>
<evidence type="ECO:0000256" key="1">
    <source>
        <dbReference type="ARBA" id="ARBA00008059"/>
    </source>
</evidence>
<dbReference type="NCBIfam" id="NF038214">
    <property type="entry name" value="IS21_help_AAA"/>
    <property type="match status" value="1"/>
</dbReference>
<dbReference type="CDD" id="cd00009">
    <property type="entry name" value="AAA"/>
    <property type="match status" value="1"/>
</dbReference>
<dbReference type="PANTHER" id="PTHR30050">
    <property type="entry name" value="CHROMOSOMAL REPLICATION INITIATOR PROTEIN DNAA"/>
    <property type="match status" value="1"/>
</dbReference>
<dbReference type="PANTHER" id="PTHR30050:SF4">
    <property type="entry name" value="ATP-BINDING PROTEIN RV3427C IN INSERTION SEQUENCE-RELATED"/>
    <property type="match status" value="1"/>
</dbReference>
<dbReference type="SMART" id="SM00382">
    <property type="entry name" value="AAA"/>
    <property type="match status" value="1"/>
</dbReference>
<evidence type="ECO:0000259" key="4">
    <source>
        <dbReference type="SMART" id="SM00382"/>
    </source>
</evidence>
<dbReference type="PIRSF" id="PIRSF003073">
    <property type="entry name" value="DNAC_TnpB_IstB"/>
    <property type="match status" value="1"/>
</dbReference>
<dbReference type="AlphaFoldDB" id="A0AAW5WV98"/>
<evidence type="ECO:0000256" key="3">
    <source>
        <dbReference type="ARBA" id="ARBA00022840"/>
    </source>
</evidence>
<protein>
    <submittedName>
        <fullName evidence="5">IS21-like element helper ATPase IstB</fullName>
    </submittedName>
</protein>
<dbReference type="GO" id="GO:0005524">
    <property type="term" value="F:ATP binding"/>
    <property type="evidence" value="ECO:0007669"/>
    <property type="project" value="UniProtKB-KW"/>
</dbReference>
<dbReference type="Pfam" id="PF01695">
    <property type="entry name" value="IstB_IS21"/>
    <property type="match status" value="1"/>
</dbReference>
<organism evidence="5 6">
    <name type="scientific">Limosilactobacillus vaginalis</name>
    <dbReference type="NCBI Taxonomy" id="1633"/>
    <lineage>
        <taxon>Bacteria</taxon>
        <taxon>Bacillati</taxon>
        <taxon>Bacillota</taxon>
        <taxon>Bacilli</taxon>
        <taxon>Lactobacillales</taxon>
        <taxon>Lactobacillaceae</taxon>
        <taxon>Limosilactobacillus</taxon>
    </lineage>
</organism>
<name>A0AAW5WV98_9LACO</name>
<dbReference type="Proteomes" id="UP001212401">
    <property type="component" value="Unassembled WGS sequence"/>
</dbReference>
<comment type="similarity">
    <text evidence="1">Belongs to the IS21/IS1162 putative ATP-binding protein family.</text>
</comment>
<comment type="caution">
    <text evidence="5">The sequence shown here is derived from an EMBL/GenBank/DDBJ whole genome shotgun (WGS) entry which is preliminary data.</text>
</comment>
<evidence type="ECO:0000313" key="6">
    <source>
        <dbReference type="Proteomes" id="UP001212401"/>
    </source>
</evidence>
<dbReference type="InterPro" id="IPR047661">
    <property type="entry name" value="IstB"/>
</dbReference>
<dbReference type="SUPFAM" id="SSF52540">
    <property type="entry name" value="P-loop containing nucleoside triphosphate hydrolases"/>
    <property type="match status" value="1"/>
</dbReference>
<keyword evidence="3" id="KW-0067">ATP-binding</keyword>
<accession>A0AAW5WV98</accession>
<dbReference type="RefSeq" id="WP_269296309.1">
    <property type="nucleotide sequence ID" value="NZ_JAKHPH010000062.1"/>
</dbReference>
<feature type="domain" description="AAA+ ATPase" evidence="4">
    <location>
        <begin position="95"/>
        <end position="227"/>
    </location>
</feature>
<evidence type="ECO:0000256" key="2">
    <source>
        <dbReference type="ARBA" id="ARBA00022741"/>
    </source>
</evidence>
<sequence>MNNQELAKACTELRLSNMANIAKLNQFPEDDKSAWLLGLLKKEIEIRYDKKITRLYNQAKFPKRKTLNDYICREQINFSTPDSKQQLLNLSFIDKNENAVFVGTPGTGKTHLATALGVKAIENGINVKFWRVAELVDQLEQEWKSLSIERFKKKCHKYQLIILDEMGYVPFSKTGSELLFQLISDWYETKSIIITSNLEFSQWNKVFIDPRLTAALVDRLIHHAHIVSFTGESYRLKNALSNN</sequence>
<reference evidence="5" key="1">
    <citation type="submission" date="2022-01" db="EMBL/GenBank/DDBJ databases">
        <title>VMRC isolate genome collection.</title>
        <authorList>
            <person name="France M."/>
            <person name="Rutt L."/>
            <person name="Humphrys M."/>
            <person name="Ravel J."/>
        </authorList>
    </citation>
    <scope>NUCLEOTIDE SEQUENCE</scope>
    <source>
        <strain evidence="5">C0048A1</strain>
    </source>
</reference>
<proteinExistence type="inferred from homology"/>
<keyword evidence="2" id="KW-0547">Nucleotide-binding</keyword>
<dbReference type="InterPro" id="IPR027417">
    <property type="entry name" value="P-loop_NTPase"/>
</dbReference>
<dbReference type="Gene3D" id="3.40.50.300">
    <property type="entry name" value="P-loop containing nucleotide triphosphate hydrolases"/>
    <property type="match status" value="1"/>
</dbReference>
<dbReference type="InterPro" id="IPR002611">
    <property type="entry name" value="IstB_ATP-bd"/>
</dbReference>
<dbReference type="InterPro" id="IPR028350">
    <property type="entry name" value="DNAC/IstB-like"/>
</dbReference>
<gene>
    <name evidence="5" type="primary">istB</name>
    <name evidence="5" type="ORF">L2724_09590</name>
</gene>